<reference evidence="4" key="1">
    <citation type="journal article" date="2011" name="Nat. Commun.">
        <title>Effector diversification within compartments of the Leptosphaeria maculans genome affected by Repeat-Induced Point mutations.</title>
        <authorList>
            <person name="Rouxel T."/>
            <person name="Grandaubert J."/>
            <person name="Hane J.K."/>
            <person name="Hoede C."/>
            <person name="van de Wouw A.P."/>
            <person name="Couloux A."/>
            <person name="Dominguez V."/>
            <person name="Anthouard V."/>
            <person name="Bally P."/>
            <person name="Bourras S."/>
            <person name="Cozijnsen A.J."/>
            <person name="Ciuffetti L.M."/>
            <person name="Degrave A."/>
            <person name="Dilmaghani A."/>
            <person name="Duret L."/>
            <person name="Fudal I."/>
            <person name="Goodwin S.B."/>
            <person name="Gout L."/>
            <person name="Glaser N."/>
            <person name="Linglin J."/>
            <person name="Kema G.H.J."/>
            <person name="Lapalu N."/>
            <person name="Lawrence C.B."/>
            <person name="May K."/>
            <person name="Meyer M."/>
            <person name="Ollivier B."/>
            <person name="Poulain J."/>
            <person name="Schoch C.L."/>
            <person name="Simon A."/>
            <person name="Spatafora J.W."/>
            <person name="Stachowiak A."/>
            <person name="Turgeon B.G."/>
            <person name="Tyler B.M."/>
            <person name="Vincent D."/>
            <person name="Weissenbach J."/>
            <person name="Amselem J."/>
            <person name="Quesneville H."/>
            <person name="Oliver R.P."/>
            <person name="Wincker P."/>
            <person name="Balesdent M.-H."/>
            <person name="Howlett B.J."/>
        </authorList>
    </citation>
    <scope>NUCLEOTIDE SEQUENCE [LARGE SCALE GENOMIC DNA]</scope>
    <source>
        <strain evidence="4">JN3 / isolate v23.1.3 / race Av1-4-5-6-7-8</strain>
    </source>
</reference>
<dbReference type="Proteomes" id="UP000002668">
    <property type="component" value="Genome"/>
</dbReference>
<keyword evidence="2" id="KW-0812">Transmembrane</keyword>
<name>E4ZUJ3_LEPMJ</name>
<feature type="transmembrane region" description="Helical" evidence="2">
    <location>
        <begin position="222"/>
        <end position="240"/>
    </location>
</feature>
<keyword evidence="4" id="KW-1185">Reference proteome</keyword>
<protein>
    <submittedName>
        <fullName evidence="3">Predicted protein</fullName>
    </submittedName>
</protein>
<evidence type="ECO:0000256" key="2">
    <source>
        <dbReference type="SAM" id="Phobius"/>
    </source>
</evidence>
<dbReference type="AlphaFoldDB" id="E4ZUJ3"/>
<evidence type="ECO:0000313" key="4">
    <source>
        <dbReference type="Proteomes" id="UP000002668"/>
    </source>
</evidence>
<keyword evidence="2" id="KW-1133">Transmembrane helix</keyword>
<feature type="region of interest" description="Disordered" evidence="1">
    <location>
        <begin position="561"/>
        <end position="590"/>
    </location>
</feature>
<organism evidence="4">
    <name type="scientific">Leptosphaeria maculans (strain JN3 / isolate v23.1.3 / race Av1-4-5-6-7-8)</name>
    <name type="common">Blackleg fungus</name>
    <name type="synonym">Phoma lingam</name>
    <dbReference type="NCBI Taxonomy" id="985895"/>
    <lineage>
        <taxon>Eukaryota</taxon>
        <taxon>Fungi</taxon>
        <taxon>Dikarya</taxon>
        <taxon>Ascomycota</taxon>
        <taxon>Pezizomycotina</taxon>
        <taxon>Dothideomycetes</taxon>
        <taxon>Pleosporomycetidae</taxon>
        <taxon>Pleosporales</taxon>
        <taxon>Pleosporineae</taxon>
        <taxon>Leptosphaeriaceae</taxon>
        <taxon>Plenodomus</taxon>
        <taxon>Plenodomus lingam/Leptosphaeria maculans species complex</taxon>
    </lineage>
</organism>
<feature type="transmembrane region" description="Helical" evidence="2">
    <location>
        <begin position="131"/>
        <end position="156"/>
    </location>
</feature>
<evidence type="ECO:0000313" key="3">
    <source>
        <dbReference type="EMBL" id="CBX95072.1"/>
    </source>
</evidence>
<feature type="transmembrane region" description="Helical" evidence="2">
    <location>
        <begin position="6"/>
        <end position="24"/>
    </location>
</feature>
<dbReference type="HOGENOM" id="CLU_453460_0_0_1"/>
<dbReference type="EMBL" id="FP929126">
    <property type="protein sequence ID" value="CBX95072.1"/>
    <property type="molecule type" value="Genomic_DNA"/>
</dbReference>
<accession>E4ZUJ3</accession>
<dbReference type="OrthoDB" id="10618425at2759"/>
<dbReference type="GeneID" id="13287618"/>
<dbReference type="VEuPathDB" id="FungiDB:LEMA_P114870.1"/>
<dbReference type="InParanoid" id="E4ZUJ3"/>
<proteinExistence type="predicted"/>
<evidence type="ECO:0000256" key="1">
    <source>
        <dbReference type="SAM" id="MobiDB-lite"/>
    </source>
</evidence>
<keyword evidence="2" id="KW-0472">Membrane</keyword>
<dbReference type="RefSeq" id="XP_003838551.1">
    <property type="nucleotide sequence ID" value="XM_003838503.1"/>
</dbReference>
<gene>
    <name evidence="3" type="ORF">LEMA_P114870.1</name>
</gene>
<sequence length="602" mass="68248">MQFFGAIPVLMGLMTVLYTGWFGTSCPAMALFRRTIEAPVQHIVINNVTDHVEQVSVPLPTVTVTTTVDHVTPSSLTYINDETPYVETNPHPQQLQPIWSSIPHPVYNIASSTLTRVQSLAIWLTEPKLSILHVIFIFSALAMQGGGLLLFLSLFARDTLTRSSFRRFFSRAYLSSWFATPLPLPPFLLSTVTLDIQPWYIIHEILLLAKQTSRRMLSGVRHLVLLGLNAIMEFTLLYLSKRVKDLPSRMEDVVDLIIAADNMSYKVVFEMIRQIGTWVRFAFTAAFHQCALRLEKAGIMETGEYYLAEEDFRFAFTCTYQGILLLRRDNRAIEHELDLVKADFERYKAENPAGVVEELGKKVVSLRRSHVESLSDQNFWKTQCMSQCNWRHNIINGVKPDGPMAEHPYRANQVHFLPEEDPETGLHYASNVHWVHNKGVPELVKEIDLMAPRRRGEPRRPVFVPNNTDPFANGGSVFLALFPGAHIPPIFEGHDPINIANKRVVHFKEPERRFGKQIEDAAASGGSMAYWDRMYRPLRSSSYEAPVTAIQNINRLVGRPVGNSRPAAKKLPRTKSMLPNTPPAQPYALLPGEPMSISPIRW</sequence>